<sequence>MRRTFPRIPFEYYADEPSAIAEQAEHLKAALEKRLAECHLMLHPQKIQVV</sequence>
<reference evidence="1" key="1">
    <citation type="submission" date="2024-08" db="EMBL/GenBank/DDBJ databases">
        <authorList>
            <person name="Chaddad Z."/>
            <person name="Lamrabet M."/>
            <person name="Bouhnik O."/>
            <person name="Alami S."/>
            <person name="Wipf D."/>
            <person name="Courty P.E."/>
            <person name="Missbah El Idrissi M."/>
        </authorList>
    </citation>
    <scope>NUCLEOTIDE SEQUENCE</scope>
    <source>
        <strain evidence="1">LLZ17</strain>
    </source>
</reference>
<gene>
    <name evidence="1" type="ORF">AB8Z38_17440</name>
</gene>
<dbReference type="AlphaFoldDB" id="A0AB39XXE8"/>
<dbReference type="EMBL" id="CP165734">
    <property type="protein sequence ID" value="XDV60907.1"/>
    <property type="molecule type" value="Genomic_DNA"/>
</dbReference>
<evidence type="ECO:0000313" key="1">
    <source>
        <dbReference type="EMBL" id="XDV60907.1"/>
    </source>
</evidence>
<name>A0AB39XXE8_9BRAD</name>
<proteinExistence type="predicted"/>
<dbReference type="RefSeq" id="WP_369726251.1">
    <property type="nucleotide sequence ID" value="NZ_CP165734.1"/>
</dbReference>
<protein>
    <submittedName>
        <fullName evidence="1">Uncharacterized protein</fullName>
    </submittedName>
</protein>
<accession>A0AB39XXE8</accession>
<organism evidence="1">
    <name type="scientific">Bradyrhizobium sp. LLZ17</name>
    <dbReference type="NCBI Taxonomy" id="3239388"/>
    <lineage>
        <taxon>Bacteria</taxon>
        <taxon>Pseudomonadati</taxon>
        <taxon>Pseudomonadota</taxon>
        <taxon>Alphaproteobacteria</taxon>
        <taxon>Hyphomicrobiales</taxon>
        <taxon>Nitrobacteraceae</taxon>
        <taxon>Bradyrhizobium</taxon>
    </lineage>
</organism>